<keyword evidence="2" id="KW-1185">Reference proteome</keyword>
<dbReference type="AlphaFoldDB" id="A0A560W9Z1"/>
<comment type="caution">
    <text evidence="1">The sequence shown here is derived from an EMBL/GenBank/DDBJ whole genome shotgun (WGS) entry which is preliminary data.</text>
</comment>
<sequence>MTVMRIDGDGIAALGDRLDEIAGLLQEQAQTPMGVDDLAGFIGPSAAGAMARLLGDFELVRVELDERLHTLAELARAAGACYVDTERATAQALRPTILDGHRVGPR</sequence>
<evidence type="ECO:0008006" key="3">
    <source>
        <dbReference type="Google" id="ProtNLM"/>
    </source>
</evidence>
<gene>
    <name evidence="1" type="ORF">FB557_1863</name>
</gene>
<accession>A0A560W9Z1</accession>
<evidence type="ECO:0000313" key="2">
    <source>
        <dbReference type="Proteomes" id="UP000315628"/>
    </source>
</evidence>
<organism evidence="1 2">
    <name type="scientific">Marihabitans asiaticum</name>
    <dbReference type="NCBI Taxonomy" id="415218"/>
    <lineage>
        <taxon>Bacteria</taxon>
        <taxon>Bacillati</taxon>
        <taxon>Actinomycetota</taxon>
        <taxon>Actinomycetes</taxon>
        <taxon>Micrococcales</taxon>
        <taxon>Intrasporangiaceae</taxon>
        <taxon>Marihabitans</taxon>
    </lineage>
</organism>
<reference evidence="1 2" key="1">
    <citation type="submission" date="2019-06" db="EMBL/GenBank/DDBJ databases">
        <title>Sequencing the genomes of 1000 actinobacteria strains.</title>
        <authorList>
            <person name="Klenk H.-P."/>
        </authorList>
    </citation>
    <scope>NUCLEOTIDE SEQUENCE [LARGE SCALE GENOMIC DNA]</scope>
    <source>
        <strain evidence="1 2">DSM 18935</strain>
    </source>
</reference>
<evidence type="ECO:0000313" key="1">
    <source>
        <dbReference type="EMBL" id="TWD14453.1"/>
    </source>
</evidence>
<dbReference type="EMBL" id="VIUW01000003">
    <property type="protein sequence ID" value="TWD14453.1"/>
    <property type="molecule type" value="Genomic_DNA"/>
</dbReference>
<dbReference type="RefSeq" id="WP_144857322.1">
    <property type="nucleotide sequence ID" value="NZ_BAAAYT010000005.1"/>
</dbReference>
<protein>
    <recommendedName>
        <fullName evidence="3">Excreted virulence factor EspC (Type VII ESX diderm)</fullName>
    </recommendedName>
</protein>
<name>A0A560W9Z1_9MICO</name>
<proteinExistence type="predicted"/>
<dbReference type="Proteomes" id="UP000315628">
    <property type="component" value="Unassembled WGS sequence"/>
</dbReference>
<dbReference type="OrthoDB" id="4866038at2"/>